<evidence type="ECO:0000256" key="1">
    <source>
        <dbReference type="ARBA" id="ARBA00003257"/>
    </source>
</evidence>
<evidence type="ECO:0000256" key="6">
    <source>
        <dbReference type="ARBA" id="ARBA00022448"/>
    </source>
</evidence>
<evidence type="ECO:0000256" key="4">
    <source>
        <dbReference type="ARBA" id="ARBA00012944"/>
    </source>
</evidence>
<evidence type="ECO:0000256" key="12">
    <source>
        <dbReference type="ARBA" id="ARBA00022989"/>
    </source>
</evidence>
<evidence type="ECO:0000256" key="17">
    <source>
        <dbReference type="ARBA" id="ARBA00049551"/>
    </source>
</evidence>
<keyword evidence="10 18" id="KW-1278">Translocase</keyword>
<comment type="similarity">
    <text evidence="3 18">Belongs to the complex I subunit 2 family.</text>
</comment>
<keyword evidence="6" id="KW-0813">Transport</keyword>
<comment type="catalytic activity">
    <reaction evidence="17 18">
        <text>a ubiquinone + NADH + 5 H(+)(in) = a ubiquinol + NAD(+) + 4 H(+)(out)</text>
        <dbReference type="Rhea" id="RHEA:29091"/>
        <dbReference type="Rhea" id="RHEA-COMP:9565"/>
        <dbReference type="Rhea" id="RHEA-COMP:9566"/>
        <dbReference type="ChEBI" id="CHEBI:15378"/>
        <dbReference type="ChEBI" id="CHEBI:16389"/>
        <dbReference type="ChEBI" id="CHEBI:17976"/>
        <dbReference type="ChEBI" id="CHEBI:57540"/>
        <dbReference type="ChEBI" id="CHEBI:57945"/>
        <dbReference type="EC" id="7.1.1.2"/>
    </reaction>
</comment>
<feature type="transmembrane region" description="Helical" evidence="18">
    <location>
        <begin position="44"/>
        <end position="63"/>
    </location>
</feature>
<feature type="domain" description="NADH:quinone oxidoreductase/Mrp antiporter transmembrane" evidence="19">
    <location>
        <begin position="10"/>
        <end position="272"/>
    </location>
</feature>
<dbReference type="GO" id="GO:0005743">
    <property type="term" value="C:mitochondrial inner membrane"/>
    <property type="evidence" value="ECO:0007669"/>
    <property type="project" value="UniProtKB-SubCell"/>
</dbReference>
<feature type="transmembrane region" description="Helical" evidence="18">
    <location>
        <begin position="161"/>
        <end position="179"/>
    </location>
</feature>
<feature type="transmembrane region" description="Helical" evidence="18">
    <location>
        <begin position="83"/>
        <end position="101"/>
    </location>
</feature>
<dbReference type="PRINTS" id="PR01436">
    <property type="entry name" value="NADHDHGNASE2"/>
</dbReference>
<keyword evidence="16 18" id="KW-0472">Membrane</keyword>
<sequence>MAGTLITISSNSWLGMWMGLEINLLSIIPLMTDSNNPRASESSLKYFITQALASIIVLTSIMMMNTQTWMNNNLASIDTPDMLMVTSLLLKTGAAPFHFWFPEVVEGSTWINALILLTWQKIAPMMMLMYNKLPILMAMAIMASITVGSIMGLNQTSLRKILSFSSINHIGWMLAIVLFAEKIWILYFTTYLAMNSMLIWLFSLLKTSHLNQLLTNIQTNPSLKAFFMMNFLSLGGTPPFVGFLPKWLTIQSLVANQMYMMSFLLIIAALITLYYYLRIALSTMIFSAPLTSMINKMSNLKKKNLIMMNSFILTSLILYIATFSMI</sequence>
<organism evidence="20">
    <name type="scientific">Trachys auricollis</name>
    <dbReference type="NCBI Taxonomy" id="2705174"/>
    <lineage>
        <taxon>Eukaryota</taxon>
        <taxon>Metazoa</taxon>
        <taxon>Ecdysozoa</taxon>
        <taxon>Arthropoda</taxon>
        <taxon>Hexapoda</taxon>
        <taxon>Insecta</taxon>
        <taxon>Pterygota</taxon>
        <taxon>Neoptera</taxon>
        <taxon>Endopterygota</taxon>
        <taxon>Coleoptera</taxon>
        <taxon>Polyphaga</taxon>
        <taxon>Elateriformia</taxon>
        <taxon>Buprestoidea</taxon>
        <taxon>Buprestidae</taxon>
        <taxon>Agrilinae</taxon>
        <taxon>Trachys</taxon>
    </lineage>
</organism>
<dbReference type="RefSeq" id="YP_009732536.1">
    <property type="nucleotide sequence ID" value="NC_046045.1"/>
</dbReference>
<dbReference type="PANTHER" id="PTHR46552">
    <property type="entry name" value="NADH-UBIQUINONE OXIDOREDUCTASE CHAIN 2"/>
    <property type="match status" value="1"/>
</dbReference>
<keyword evidence="11 18" id="KW-0249">Electron transport</keyword>
<comment type="function">
    <text evidence="1">Core subunit of the mitochondrial membrane respiratory chain NADH dehydrogenase (Complex I) that is believed to belong to the minimal assembly required for catalysis. Complex I functions in the transfer of electrons from NADH to the respiratory chain. The immediate electron acceptor for the enzyme is believed to be ubiquinone.</text>
</comment>
<evidence type="ECO:0000256" key="8">
    <source>
        <dbReference type="ARBA" id="ARBA00022692"/>
    </source>
</evidence>
<dbReference type="Pfam" id="PF00361">
    <property type="entry name" value="Proton_antipo_M"/>
    <property type="match status" value="1"/>
</dbReference>
<dbReference type="AlphaFoldDB" id="A0A6C0AA86"/>
<keyword evidence="13 18" id="KW-0520">NAD</keyword>
<feature type="transmembrane region" description="Helical" evidence="18">
    <location>
        <begin position="185"/>
        <end position="205"/>
    </location>
</feature>
<dbReference type="EMBL" id="MH638286">
    <property type="protein sequence ID" value="QHS71072.1"/>
    <property type="molecule type" value="Genomic_DNA"/>
</dbReference>
<dbReference type="InterPro" id="IPR003917">
    <property type="entry name" value="NADH_UbQ_OxRdtase_chain2"/>
</dbReference>
<keyword evidence="14 18" id="KW-0830">Ubiquinone</keyword>
<feature type="transmembrane region" description="Helical" evidence="18">
    <location>
        <begin position="305"/>
        <end position="325"/>
    </location>
</feature>
<protein>
    <recommendedName>
        <fullName evidence="5 18">NADH-ubiquinone oxidoreductase chain 2</fullName>
        <ecNumber evidence="4 18">7.1.1.2</ecNumber>
    </recommendedName>
</protein>
<evidence type="ECO:0000256" key="10">
    <source>
        <dbReference type="ARBA" id="ARBA00022967"/>
    </source>
</evidence>
<dbReference type="CTD" id="4536"/>
<feature type="transmembrane region" description="Helical" evidence="18">
    <location>
        <begin position="225"/>
        <end position="245"/>
    </location>
</feature>
<evidence type="ECO:0000256" key="5">
    <source>
        <dbReference type="ARBA" id="ARBA00021008"/>
    </source>
</evidence>
<comment type="subcellular location">
    <subcellularLocation>
        <location evidence="2 18">Mitochondrion inner membrane</location>
        <topology evidence="2 18">Multi-pass membrane protein</topology>
    </subcellularLocation>
</comment>
<dbReference type="GeneID" id="44152616"/>
<reference evidence="20" key="1">
    <citation type="journal article" date="2019" name="Genes (Basel)">
        <title>Complete Mitogenome of a Leaf-Mining Buprestid Beetle, Trachys auricollis, and Its Phylogenetic Implications.</title>
        <authorList>
            <person name="Xiao L."/>
            <person name="Zhang S."/>
            <person name="Long C."/>
            <person name="Guo Q."/>
            <person name="Xu J."/>
            <person name="Dai X."/>
            <person name="Wang J."/>
        </authorList>
    </citation>
    <scope>NUCLEOTIDE SEQUENCE</scope>
</reference>
<keyword evidence="15 18" id="KW-0496">Mitochondrion</keyword>
<gene>
    <name evidence="20" type="primary">ND2</name>
</gene>
<name>A0A6C0AA86_9COLE</name>
<evidence type="ECO:0000256" key="2">
    <source>
        <dbReference type="ARBA" id="ARBA00004448"/>
    </source>
</evidence>
<proteinExistence type="inferred from homology"/>
<dbReference type="PANTHER" id="PTHR46552:SF1">
    <property type="entry name" value="NADH-UBIQUINONE OXIDOREDUCTASE CHAIN 2"/>
    <property type="match status" value="1"/>
</dbReference>
<evidence type="ECO:0000313" key="20">
    <source>
        <dbReference type="EMBL" id="QHS71072.1"/>
    </source>
</evidence>
<dbReference type="GO" id="GO:0006120">
    <property type="term" value="P:mitochondrial electron transport, NADH to ubiquinone"/>
    <property type="evidence" value="ECO:0007669"/>
    <property type="project" value="InterPro"/>
</dbReference>
<evidence type="ECO:0000256" key="3">
    <source>
        <dbReference type="ARBA" id="ARBA00007012"/>
    </source>
</evidence>
<dbReference type="InterPro" id="IPR001750">
    <property type="entry name" value="ND/Mrp_TM"/>
</dbReference>
<evidence type="ECO:0000256" key="16">
    <source>
        <dbReference type="ARBA" id="ARBA00023136"/>
    </source>
</evidence>
<dbReference type="EC" id="7.1.1.2" evidence="4 18"/>
<evidence type="ECO:0000256" key="7">
    <source>
        <dbReference type="ARBA" id="ARBA00022660"/>
    </source>
</evidence>
<dbReference type="InterPro" id="IPR050175">
    <property type="entry name" value="Complex_I_Subunit_2"/>
</dbReference>
<evidence type="ECO:0000256" key="13">
    <source>
        <dbReference type="ARBA" id="ARBA00023027"/>
    </source>
</evidence>
<comment type="function">
    <text evidence="18">Core subunit of the mitochondrial membrane respiratory chain NADH dehydrogenase (Complex I) which catalyzes electron transfer from NADH through the respiratory chain, using ubiquinone as an electron acceptor. Essential for the catalytic activity and assembly of complex I.</text>
</comment>
<feature type="transmembrane region" description="Helical" evidence="18">
    <location>
        <begin position="135"/>
        <end position="154"/>
    </location>
</feature>
<evidence type="ECO:0000259" key="19">
    <source>
        <dbReference type="Pfam" id="PF00361"/>
    </source>
</evidence>
<evidence type="ECO:0000256" key="9">
    <source>
        <dbReference type="ARBA" id="ARBA00022792"/>
    </source>
</evidence>
<feature type="transmembrane region" description="Helical" evidence="18">
    <location>
        <begin position="257"/>
        <end position="277"/>
    </location>
</feature>
<dbReference type="GO" id="GO:0008137">
    <property type="term" value="F:NADH dehydrogenase (ubiquinone) activity"/>
    <property type="evidence" value="ECO:0007669"/>
    <property type="project" value="UniProtKB-EC"/>
</dbReference>
<keyword evidence="7 18" id="KW-0679">Respiratory chain</keyword>
<evidence type="ECO:0000256" key="15">
    <source>
        <dbReference type="ARBA" id="ARBA00023128"/>
    </source>
</evidence>
<evidence type="ECO:0000256" key="18">
    <source>
        <dbReference type="RuleBase" id="RU003403"/>
    </source>
</evidence>
<keyword evidence="9 18" id="KW-0999">Mitochondrion inner membrane</keyword>
<evidence type="ECO:0000256" key="14">
    <source>
        <dbReference type="ARBA" id="ARBA00023075"/>
    </source>
</evidence>
<keyword evidence="8 18" id="KW-0812">Transmembrane</keyword>
<geneLocation type="mitochondrion" evidence="20"/>
<evidence type="ECO:0000256" key="11">
    <source>
        <dbReference type="ARBA" id="ARBA00022982"/>
    </source>
</evidence>
<keyword evidence="12 18" id="KW-1133">Transmembrane helix</keyword>
<feature type="transmembrane region" description="Helical" evidence="18">
    <location>
        <begin position="12"/>
        <end position="32"/>
    </location>
</feature>
<accession>A0A6C0AA86</accession>